<protein>
    <submittedName>
        <fullName evidence="1">Uncharacterized protein</fullName>
    </submittedName>
</protein>
<dbReference type="OrthoDB" id="44241at2157"/>
<dbReference type="EMBL" id="BMQS01000018">
    <property type="protein sequence ID" value="GGU01013.1"/>
    <property type="molecule type" value="Genomic_DNA"/>
</dbReference>
<gene>
    <name evidence="2" type="ORF">GCM10007116_17880</name>
    <name evidence="1" type="ORF">HS1genome_1768</name>
</gene>
<proteinExistence type="predicted"/>
<dbReference type="Proteomes" id="UP000276741">
    <property type="component" value="Chromosome"/>
</dbReference>
<dbReference type="RefSeq" id="WP_126450539.1">
    <property type="nucleotide sequence ID" value="NZ_AP018553.1"/>
</dbReference>
<sequence length="312" mass="34620">MKASLLRIEGGLSLVNARRIGNYYLWRREYVPATTLRGALINSLIEAGSIKELGEAASMAVAPAYPTSSAPAHVLLPAKGRKTEDFVEKKGVLSSSEDPVSSLDRKYGSQATPRVGTLVTLRGEEGDEWKFERFRPRRATVEQNVSVSKVSGAAHREMLFAYELRDLGPLWALYLGDLEVDGLEVRLGRGRNRVGTRFRVEATSTVEYPEPGEGSLAYCLSPCVPSFLGKTYFEGEYYGAVDLYSSWFTFGQDVDTPLLGGTRPSFKVLREGTLVRLRKLGEYRQLWPAGLNFLIRVDDLGSWLRKVGGEVK</sequence>
<dbReference type="EMBL" id="AP018553">
    <property type="protein sequence ID" value="BBD73379.1"/>
    <property type="molecule type" value="Genomic_DNA"/>
</dbReference>
<reference evidence="2" key="4">
    <citation type="submission" date="2020-09" db="EMBL/GenBank/DDBJ databases">
        <authorList>
            <person name="Sun Q."/>
            <person name="Ohkuma M."/>
        </authorList>
    </citation>
    <scope>NUCLEOTIDE SEQUENCE</scope>
    <source>
        <strain evidence="2">JCM 31740</strain>
    </source>
</reference>
<dbReference type="KEGG" id="sacd:HS1genome_1768"/>
<evidence type="ECO:0000313" key="2">
    <source>
        <dbReference type="EMBL" id="GGU01013.1"/>
    </source>
</evidence>
<dbReference type="AlphaFoldDB" id="A0A348B5C7"/>
<name>A0A348B5C7_9CREN</name>
<organism evidence="1 3">
    <name type="scientific">Sulfodiicoccus acidiphilus</name>
    <dbReference type="NCBI Taxonomy" id="1670455"/>
    <lineage>
        <taxon>Archaea</taxon>
        <taxon>Thermoproteota</taxon>
        <taxon>Thermoprotei</taxon>
        <taxon>Sulfolobales</taxon>
        <taxon>Sulfolobaceae</taxon>
        <taxon>Sulfodiicoccus</taxon>
    </lineage>
</organism>
<reference evidence="3" key="2">
    <citation type="submission" date="2018-04" db="EMBL/GenBank/DDBJ databases">
        <title>Complete genome sequence of Sulfodiicoccus acidiphilus strain HS-1.</title>
        <authorList>
            <person name="Sakai H.D."/>
            <person name="Kurosawa N."/>
        </authorList>
    </citation>
    <scope>NUCLEOTIDE SEQUENCE [LARGE SCALE GENOMIC DNA]</scope>
    <source>
        <strain evidence="3">HS-1</strain>
    </source>
</reference>
<keyword evidence="3" id="KW-1185">Reference proteome</keyword>
<reference evidence="2" key="1">
    <citation type="journal article" date="2014" name="Int. J. Syst. Evol. Microbiol.">
        <title>Complete genome sequence of Corynebacterium casei LMG S-19264T (=DSM 44701T), isolated from a smear-ripened cheese.</title>
        <authorList>
            <consortium name="US DOE Joint Genome Institute (JGI-PGF)"/>
            <person name="Walter F."/>
            <person name="Albersmeier A."/>
            <person name="Kalinowski J."/>
            <person name="Ruckert C."/>
        </authorList>
    </citation>
    <scope>NUCLEOTIDE SEQUENCE</scope>
    <source>
        <strain evidence="2">JCM 31740</strain>
    </source>
</reference>
<reference evidence="1" key="3">
    <citation type="journal article" date="2019" name="BMC Res. Notes">
        <title>Complete genome sequence of the Sulfodiicoccus acidiphilus strain HS-1T, the first crenarchaeon that lacks polB3, isolated from an acidic hot spring in Ohwaku-dani, Hakone, Japan.</title>
        <authorList>
            <person name="Sakai H.D."/>
            <person name="Kurosawa N."/>
        </authorList>
    </citation>
    <scope>NUCLEOTIDE SEQUENCE</scope>
    <source>
        <strain evidence="1">HS-1</strain>
    </source>
</reference>
<evidence type="ECO:0000313" key="3">
    <source>
        <dbReference type="Proteomes" id="UP000276741"/>
    </source>
</evidence>
<dbReference type="GeneID" id="38667249"/>
<dbReference type="Proteomes" id="UP000616143">
    <property type="component" value="Unassembled WGS sequence"/>
</dbReference>
<accession>A0A348B5C7</accession>
<evidence type="ECO:0000313" key="1">
    <source>
        <dbReference type="EMBL" id="BBD73379.1"/>
    </source>
</evidence>